<dbReference type="GO" id="GO:0015293">
    <property type="term" value="F:symporter activity"/>
    <property type="evidence" value="ECO:0007669"/>
    <property type="project" value="InterPro"/>
</dbReference>
<proteinExistence type="inferred from homology"/>
<reference evidence="9 10" key="1">
    <citation type="submission" date="2019-08" db="EMBL/GenBank/DDBJ databases">
        <title>Luteimonas viscosus sp. nov., isolated from soil of a sunflower field.</title>
        <authorList>
            <person name="Jianli Z."/>
            <person name="Ying Z."/>
        </authorList>
    </citation>
    <scope>NUCLEOTIDE SEQUENCE [LARGE SCALE GENOMIC DNA]</scope>
    <source>
        <strain evidence="9 10">XBU10</strain>
    </source>
</reference>
<feature type="transmembrane region" description="Helical" evidence="8">
    <location>
        <begin position="386"/>
        <end position="406"/>
    </location>
</feature>
<evidence type="ECO:0000256" key="7">
    <source>
        <dbReference type="ARBA" id="ARBA00023136"/>
    </source>
</evidence>
<evidence type="ECO:0000256" key="8">
    <source>
        <dbReference type="SAM" id="Phobius"/>
    </source>
</evidence>
<dbReference type="CDD" id="cd17332">
    <property type="entry name" value="MFS_MelB_like"/>
    <property type="match status" value="1"/>
</dbReference>
<dbReference type="PANTHER" id="PTHR11328:SF24">
    <property type="entry name" value="MAJOR FACILITATOR SUPERFAMILY (MFS) PROFILE DOMAIN-CONTAINING PROTEIN"/>
    <property type="match status" value="1"/>
</dbReference>
<keyword evidence="4" id="KW-1003">Cell membrane</keyword>
<dbReference type="OrthoDB" id="181905at2"/>
<gene>
    <name evidence="9" type="ORF">FZO89_14505</name>
</gene>
<dbReference type="NCBIfam" id="TIGR00792">
    <property type="entry name" value="gph"/>
    <property type="match status" value="1"/>
</dbReference>
<dbReference type="Pfam" id="PF13347">
    <property type="entry name" value="MFS_2"/>
    <property type="match status" value="1"/>
</dbReference>
<comment type="subcellular location">
    <subcellularLocation>
        <location evidence="1">Cell membrane</location>
        <topology evidence="1">Multi-pass membrane protein</topology>
    </subcellularLocation>
</comment>
<dbReference type="RefSeq" id="WP_149103923.1">
    <property type="nucleotide sequence ID" value="NZ_VTFT01000001.1"/>
</dbReference>
<keyword evidence="3" id="KW-0813">Transport</keyword>
<keyword evidence="5 8" id="KW-0812">Transmembrane</keyword>
<keyword evidence="10" id="KW-1185">Reference proteome</keyword>
<feature type="transmembrane region" description="Helical" evidence="8">
    <location>
        <begin position="37"/>
        <end position="60"/>
    </location>
</feature>
<dbReference type="GO" id="GO:0006814">
    <property type="term" value="P:sodium ion transport"/>
    <property type="evidence" value="ECO:0007669"/>
    <property type="project" value="InterPro"/>
</dbReference>
<dbReference type="EMBL" id="VTFT01000001">
    <property type="protein sequence ID" value="TYT27372.1"/>
    <property type="molecule type" value="Genomic_DNA"/>
</dbReference>
<dbReference type="PROSITE" id="PS00872">
    <property type="entry name" value="NA_GALACTOSIDE_SYMP"/>
    <property type="match status" value="1"/>
</dbReference>
<feature type="transmembrane region" description="Helical" evidence="8">
    <location>
        <begin position="418"/>
        <end position="440"/>
    </location>
</feature>
<feature type="transmembrane region" description="Helical" evidence="8">
    <location>
        <begin position="199"/>
        <end position="217"/>
    </location>
</feature>
<feature type="transmembrane region" description="Helical" evidence="8">
    <location>
        <begin position="309"/>
        <end position="327"/>
    </location>
</feature>
<feature type="transmembrane region" description="Helical" evidence="8">
    <location>
        <begin position="280"/>
        <end position="297"/>
    </location>
</feature>
<comment type="similarity">
    <text evidence="2">Belongs to the sodium:galactoside symporter (TC 2.A.2) family.</text>
</comment>
<evidence type="ECO:0000256" key="6">
    <source>
        <dbReference type="ARBA" id="ARBA00022989"/>
    </source>
</evidence>
<name>A0A5D4XWJ4_9GAMM</name>
<dbReference type="InterPro" id="IPR039672">
    <property type="entry name" value="MFS_2"/>
</dbReference>
<protein>
    <submittedName>
        <fullName evidence="9">MFS transporter</fullName>
    </submittedName>
</protein>
<sequence length="462" mass="50261">MGNDQARKRAGGRHVGEVLPLREKAGYGFGDFGFNLYWANISAFLLIFYTDVMGLAAAAVGTMMLVTKVVDAITDPLVGALADRTRTRWGRFRPYLLFGAVPLAVCGVLTWTVPDLDPDGKLLWAYATFTLMMLAYTVLAMPYSALSGVMTADSQQRTTLISFRFIAAFTGTTVVNWLTLDLVGWLGRGDEALGWQLTLGLYGVIAAATFATVFLTTRERISPPPLQRSAVKQDVADLLHNRPWLVLFVLALVIMVTIVMRSGSLVYYMKYYLVRPELTGTFLGVYSVALAVGAALTPVMTRYVDKRRLMMWLMAGVGVLSCAMYFVPPDAIWLLFGINTAIGLLLGPKSPLAFSMYADCADYTEWKTGRRATAMTFAAATFSQKLGGALATAAIAWMLAALGYVANEAQSDASQQGIALLLTVIPGIVALLAAGVMHFYPLDDTALESVQRDLRARRDQAA</sequence>
<evidence type="ECO:0000256" key="2">
    <source>
        <dbReference type="ARBA" id="ARBA00009617"/>
    </source>
</evidence>
<accession>A0A5D4XWJ4</accession>
<feature type="transmembrane region" description="Helical" evidence="8">
    <location>
        <begin position="94"/>
        <end position="111"/>
    </location>
</feature>
<dbReference type="Gene3D" id="1.20.1250.20">
    <property type="entry name" value="MFS general substrate transporter like domains"/>
    <property type="match status" value="1"/>
</dbReference>
<dbReference type="GO" id="GO:0005886">
    <property type="term" value="C:plasma membrane"/>
    <property type="evidence" value="ECO:0007669"/>
    <property type="project" value="UniProtKB-SubCell"/>
</dbReference>
<evidence type="ECO:0000313" key="10">
    <source>
        <dbReference type="Proteomes" id="UP000324973"/>
    </source>
</evidence>
<dbReference type="InterPro" id="IPR001927">
    <property type="entry name" value="Na/Gal_symport"/>
</dbReference>
<evidence type="ECO:0000256" key="5">
    <source>
        <dbReference type="ARBA" id="ARBA00022692"/>
    </source>
</evidence>
<dbReference type="InterPro" id="IPR036259">
    <property type="entry name" value="MFS_trans_sf"/>
</dbReference>
<evidence type="ECO:0000256" key="1">
    <source>
        <dbReference type="ARBA" id="ARBA00004651"/>
    </source>
</evidence>
<evidence type="ECO:0000256" key="3">
    <source>
        <dbReference type="ARBA" id="ARBA00022448"/>
    </source>
</evidence>
<comment type="caution">
    <text evidence="9">The sequence shown here is derived from an EMBL/GenBank/DDBJ whole genome shotgun (WGS) entry which is preliminary data.</text>
</comment>
<dbReference type="GO" id="GO:0008643">
    <property type="term" value="P:carbohydrate transport"/>
    <property type="evidence" value="ECO:0007669"/>
    <property type="project" value="InterPro"/>
</dbReference>
<evidence type="ECO:0000313" key="9">
    <source>
        <dbReference type="EMBL" id="TYT27372.1"/>
    </source>
</evidence>
<feature type="transmembrane region" description="Helical" evidence="8">
    <location>
        <begin position="123"/>
        <end position="146"/>
    </location>
</feature>
<organism evidence="9 10">
    <name type="scientific">Luteimonas viscosa</name>
    <dbReference type="NCBI Taxonomy" id="1132694"/>
    <lineage>
        <taxon>Bacteria</taxon>
        <taxon>Pseudomonadati</taxon>
        <taxon>Pseudomonadota</taxon>
        <taxon>Gammaproteobacteria</taxon>
        <taxon>Lysobacterales</taxon>
        <taxon>Lysobacteraceae</taxon>
        <taxon>Luteimonas</taxon>
    </lineage>
</organism>
<keyword evidence="7 8" id="KW-0472">Membrane</keyword>
<keyword evidence="6 8" id="KW-1133">Transmembrane helix</keyword>
<dbReference type="Proteomes" id="UP000324973">
    <property type="component" value="Unassembled WGS sequence"/>
</dbReference>
<evidence type="ECO:0000256" key="4">
    <source>
        <dbReference type="ARBA" id="ARBA00022475"/>
    </source>
</evidence>
<dbReference type="SUPFAM" id="SSF103473">
    <property type="entry name" value="MFS general substrate transporter"/>
    <property type="match status" value="1"/>
</dbReference>
<dbReference type="InterPro" id="IPR018043">
    <property type="entry name" value="Na/Gal_symport_CS"/>
</dbReference>
<dbReference type="AlphaFoldDB" id="A0A5D4XWJ4"/>
<dbReference type="PANTHER" id="PTHR11328">
    <property type="entry name" value="MAJOR FACILITATOR SUPERFAMILY DOMAIN-CONTAINING PROTEIN"/>
    <property type="match status" value="1"/>
</dbReference>
<feature type="transmembrane region" description="Helical" evidence="8">
    <location>
        <begin position="158"/>
        <end position="179"/>
    </location>
</feature>
<feature type="transmembrane region" description="Helical" evidence="8">
    <location>
        <begin position="244"/>
        <end position="268"/>
    </location>
</feature>